<comment type="caution">
    <text evidence="2">The sequence shown here is derived from an EMBL/GenBank/DDBJ whole genome shotgun (WGS) entry which is preliminary data.</text>
</comment>
<feature type="domain" description="YdhG-like" evidence="1">
    <location>
        <begin position="61"/>
        <end position="165"/>
    </location>
</feature>
<evidence type="ECO:0000313" key="2">
    <source>
        <dbReference type="EMBL" id="MCG2613724.1"/>
    </source>
</evidence>
<sequence length="167" mass="18674">MSKMNLGKTPGHLSVRLLKPLKNSYLPINHIPMAKLAKIKTTETDSSVDDFVNKITDEEKRADTKTIINMMAKASKAKPKMWGSAIIGFGNKVYVSPKSGREVDWMRMGFSPRKANLSLYLLSGLQNHTEALKKLGKYTTGAGCLYIKKLADVDVKVLEKMIQQEMK</sequence>
<proteinExistence type="predicted"/>
<dbReference type="RefSeq" id="WP_237869398.1">
    <property type="nucleotide sequence ID" value="NZ_JAKLTR010000003.1"/>
</dbReference>
<dbReference type="InterPro" id="IPR014922">
    <property type="entry name" value="YdhG-like"/>
</dbReference>
<name>A0ABS9KN49_9BACT</name>
<accession>A0ABS9KN49</accession>
<dbReference type="Proteomes" id="UP001165367">
    <property type="component" value="Unassembled WGS sequence"/>
</dbReference>
<organism evidence="2 3">
    <name type="scientific">Terrimonas ginsenosidimutans</name>
    <dbReference type="NCBI Taxonomy" id="2908004"/>
    <lineage>
        <taxon>Bacteria</taxon>
        <taxon>Pseudomonadati</taxon>
        <taxon>Bacteroidota</taxon>
        <taxon>Chitinophagia</taxon>
        <taxon>Chitinophagales</taxon>
        <taxon>Chitinophagaceae</taxon>
        <taxon>Terrimonas</taxon>
    </lineage>
</organism>
<gene>
    <name evidence="2" type="ORF">LZZ85_05510</name>
</gene>
<dbReference type="SUPFAM" id="SSF159888">
    <property type="entry name" value="YdhG-like"/>
    <property type="match status" value="1"/>
</dbReference>
<evidence type="ECO:0000313" key="3">
    <source>
        <dbReference type="Proteomes" id="UP001165367"/>
    </source>
</evidence>
<dbReference type="Pfam" id="PF08818">
    <property type="entry name" value="DUF1801"/>
    <property type="match status" value="1"/>
</dbReference>
<reference evidence="2" key="1">
    <citation type="submission" date="2022-01" db="EMBL/GenBank/DDBJ databases">
        <authorList>
            <person name="Jo J.-H."/>
            <person name="Im W.-T."/>
        </authorList>
    </citation>
    <scope>NUCLEOTIDE SEQUENCE</scope>
    <source>
        <strain evidence="2">NA20</strain>
    </source>
</reference>
<evidence type="ECO:0000259" key="1">
    <source>
        <dbReference type="Pfam" id="PF08818"/>
    </source>
</evidence>
<keyword evidence="3" id="KW-1185">Reference proteome</keyword>
<dbReference type="EMBL" id="JAKLTR010000003">
    <property type="protein sequence ID" value="MCG2613724.1"/>
    <property type="molecule type" value="Genomic_DNA"/>
</dbReference>
<protein>
    <submittedName>
        <fullName evidence="2">DUF1801 domain-containing protein</fullName>
    </submittedName>
</protein>